<evidence type="ECO:0000259" key="5">
    <source>
        <dbReference type="PROSITE" id="PS50931"/>
    </source>
</evidence>
<dbReference type="AlphaFoldDB" id="A0A4R3YEE9"/>
<dbReference type="InterPro" id="IPR036388">
    <property type="entry name" value="WH-like_DNA-bd_sf"/>
</dbReference>
<dbReference type="Gene3D" id="1.10.10.10">
    <property type="entry name" value="Winged helix-like DNA-binding domain superfamily/Winged helix DNA-binding domain"/>
    <property type="match status" value="1"/>
</dbReference>
<protein>
    <submittedName>
        <fullName evidence="6">DNA-binding transcriptional LysR family regulator</fullName>
    </submittedName>
    <submittedName>
        <fullName evidence="7">LysR family transcriptional regulator</fullName>
    </submittedName>
</protein>
<dbReference type="PROSITE" id="PS50931">
    <property type="entry name" value="HTH_LYSR"/>
    <property type="match status" value="1"/>
</dbReference>
<dbReference type="EMBL" id="VDGV01000008">
    <property type="protein sequence ID" value="TNG93411.1"/>
    <property type="molecule type" value="Genomic_DNA"/>
</dbReference>
<reference evidence="6 8" key="1">
    <citation type="submission" date="2019-03" db="EMBL/GenBank/DDBJ databases">
        <title>Genomic Encyclopedia of Type Strains, Phase IV (KMG-IV): sequencing the most valuable type-strain genomes for metagenomic binning, comparative biology and taxonomic classification.</title>
        <authorList>
            <person name="Goeker M."/>
        </authorList>
    </citation>
    <scope>NUCLEOTIDE SEQUENCE [LARGE SCALE GENOMIC DNA]</scope>
    <source>
        <strain evidence="6 8">DSM 28140</strain>
    </source>
</reference>
<dbReference type="FunFam" id="1.10.10.10:FF:000001">
    <property type="entry name" value="LysR family transcriptional regulator"/>
    <property type="match status" value="1"/>
</dbReference>
<dbReference type="PANTHER" id="PTHR30537">
    <property type="entry name" value="HTH-TYPE TRANSCRIPTIONAL REGULATOR"/>
    <property type="match status" value="1"/>
</dbReference>
<keyword evidence="9" id="KW-1185">Reference proteome</keyword>
<dbReference type="InterPro" id="IPR000847">
    <property type="entry name" value="LysR_HTH_N"/>
</dbReference>
<dbReference type="Pfam" id="PF03466">
    <property type="entry name" value="LysR_substrate"/>
    <property type="match status" value="1"/>
</dbReference>
<feature type="domain" description="HTH lysR-type" evidence="5">
    <location>
        <begin position="4"/>
        <end position="61"/>
    </location>
</feature>
<dbReference type="CDD" id="cd08422">
    <property type="entry name" value="PBP2_CrgA_like"/>
    <property type="match status" value="1"/>
</dbReference>
<evidence type="ECO:0000313" key="8">
    <source>
        <dbReference type="Proteomes" id="UP000294619"/>
    </source>
</evidence>
<dbReference type="EMBL" id="SMCP01000003">
    <property type="protein sequence ID" value="TCV88843.1"/>
    <property type="molecule type" value="Genomic_DNA"/>
</dbReference>
<sequence length="291" mass="32667">MERIDLNDMRFFVATVQAGSLSRAAEQLNLPKSRLSRRLTELETALGSKLLDRGRNGVRLNELGEPFYRHAIMMLECADNAVNSVAQSLSTPRGLLRISLSSEVLRHCITPHLGQYLRRYPEVSLDIHMENRRINMIQDGIDIALRVGSPEQEDLVAKKVGEMTLGLYASADYLRQNGTPQTPDKLAQHTLLHKSDGREWLFHQHGKSEKISASKRVNANDAGLLAELVNDNIGIALLPEVGSLINPSWIKLLPDWTLDPVPLYAIYYKNRGFVPTVRSFVEFVAECLLVT</sequence>
<dbReference type="Pfam" id="PF00126">
    <property type="entry name" value="HTH_1"/>
    <property type="match status" value="1"/>
</dbReference>
<dbReference type="Proteomes" id="UP000294619">
    <property type="component" value="Unassembled WGS sequence"/>
</dbReference>
<gene>
    <name evidence="6" type="ORF">EDC16_103197</name>
    <name evidence="7" type="ORF">FHQ21_01310</name>
</gene>
<dbReference type="GO" id="GO:0043565">
    <property type="term" value="F:sequence-specific DNA binding"/>
    <property type="evidence" value="ECO:0007669"/>
    <property type="project" value="TreeGrafter"/>
</dbReference>
<evidence type="ECO:0000256" key="2">
    <source>
        <dbReference type="ARBA" id="ARBA00023015"/>
    </source>
</evidence>
<name>A0A4R3YEE9_9PAST</name>
<keyword evidence="2" id="KW-0805">Transcription regulation</keyword>
<comment type="similarity">
    <text evidence="1">Belongs to the LysR transcriptional regulatory family.</text>
</comment>
<proteinExistence type="inferred from homology"/>
<dbReference type="GO" id="GO:0006351">
    <property type="term" value="P:DNA-templated transcription"/>
    <property type="evidence" value="ECO:0007669"/>
    <property type="project" value="TreeGrafter"/>
</dbReference>
<evidence type="ECO:0000256" key="1">
    <source>
        <dbReference type="ARBA" id="ARBA00009437"/>
    </source>
</evidence>
<dbReference type="SUPFAM" id="SSF46785">
    <property type="entry name" value="Winged helix' DNA-binding domain"/>
    <property type="match status" value="1"/>
</dbReference>
<dbReference type="RefSeq" id="WP_132965822.1">
    <property type="nucleotide sequence ID" value="NZ_LEKL01000026.1"/>
</dbReference>
<keyword evidence="4" id="KW-0804">Transcription</keyword>
<dbReference type="PANTHER" id="PTHR30537:SF3">
    <property type="entry name" value="TRANSCRIPTIONAL REGULATORY PROTEIN"/>
    <property type="match status" value="1"/>
</dbReference>
<dbReference type="InterPro" id="IPR005119">
    <property type="entry name" value="LysR_subst-bd"/>
</dbReference>
<dbReference type="GO" id="GO:0003700">
    <property type="term" value="F:DNA-binding transcription factor activity"/>
    <property type="evidence" value="ECO:0007669"/>
    <property type="project" value="InterPro"/>
</dbReference>
<dbReference type="InterPro" id="IPR036390">
    <property type="entry name" value="WH_DNA-bd_sf"/>
</dbReference>
<evidence type="ECO:0000256" key="4">
    <source>
        <dbReference type="ARBA" id="ARBA00023163"/>
    </source>
</evidence>
<evidence type="ECO:0000313" key="6">
    <source>
        <dbReference type="EMBL" id="TCV88843.1"/>
    </source>
</evidence>
<dbReference type="InterPro" id="IPR058163">
    <property type="entry name" value="LysR-type_TF_proteobact-type"/>
</dbReference>
<evidence type="ECO:0000256" key="3">
    <source>
        <dbReference type="ARBA" id="ARBA00023125"/>
    </source>
</evidence>
<dbReference type="Gene3D" id="3.40.190.290">
    <property type="match status" value="1"/>
</dbReference>
<evidence type="ECO:0000313" key="9">
    <source>
        <dbReference type="Proteomes" id="UP000305526"/>
    </source>
</evidence>
<reference evidence="7 9" key="2">
    <citation type="submission" date="2019-05" db="EMBL/GenBank/DDBJ databases">
        <title>Pasteurellaceae isolates from reptiles.</title>
        <authorList>
            <person name="Bojesen A.M."/>
            <person name="Lund E."/>
        </authorList>
    </citation>
    <scope>NUCLEOTIDE SEQUENCE [LARGE SCALE GENOMIC DNA]</scope>
    <source>
        <strain evidence="7 9">ELNT2x</strain>
    </source>
</reference>
<keyword evidence="3 6" id="KW-0238">DNA-binding</keyword>
<organism evidence="6 8">
    <name type="scientific">Testudinibacter aquarius</name>
    <dbReference type="NCBI Taxonomy" id="1524974"/>
    <lineage>
        <taxon>Bacteria</taxon>
        <taxon>Pseudomonadati</taxon>
        <taxon>Pseudomonadota</taxon>
        <taxon>Gammaproteobacteria</taxon>
        <taxon>Pasteurellales</taxon>
        <taxon>Pasteurellaceae</taxon>
        <taxon>Testudinibacter</taxon>
    </lineage>
</organism>
<dbReference type="SUPFAM" id="SSF53850">
    <property type="entry name" value="Periplasmic binding protein-like II"/>
    <property type="match status" value="1"/>
</dbReference>
<dbReference type="Proteomes" id="UP000305526">
    <property type="component" value="Unassembled WGS sequence"/>
</dbReference>
<evidence type="ECO:0000313" key="7">
    <source>
        <dbReference type="EMBL" id="TNG93411.1"/>
    </source>
</evidence>
<comment type="caution">
    <text evidence="6">The sequence shown here is derived from an EMBL/GenBank/DDBJ whole genome shotgun (WGS) entry which is preliminary data.</text>
</comment>
<accession>A0A4R3YEE9</accession>